<reference evidence="2 3" key="1">
    <citation type="submission" date="2019-07" db="EMBL/GenBank/DDBJ databases">
        <title>De Novo Assembly of kiwifruit Actinidia rufa.</title>
        <authorList>
            <person name="Sugita-Konishi S."/>
            <person name="Sato K."/>
            <person name="Mori E."/>
            <person name="Abe Y."/>
            <person name="Kisaki G."/>
            <person name="Hamano K."/>
            <person name="Suezawa K."/>
            <person name="Otani M."/>
            <person name="Fukuda T."/>
            <person name="Manabe T."/>
            <person name="Gomi K."/>
            <person name="Tabuchi M."/>
            <person name="Akimitsu K."/>
            <person name="Kataoka I."/>
        </authorList>
    </citation>
    <scope>NUCLEOTIDE SEQUENCE [LARGE SCALE GENOMIC DNA]</scope>
    <source>
        <strain evidence="3">cv. Fuchu</strain>
    </source>
</reference>
<name>A0A7J0FSD2_9ERIC</name>
<accession>A0A7J0FSD2</accession>
<comment type="caution">
    <text evidence="2">The sequence shown here is derived from an EMBL/GenBank/DDBJ whole genome shotgun (WGS) entry which is preliminary data.</text>
</comment>
<sequence>MASNLRSKRRNQFSEELVDAAGSESQVHRVRDLLAKAVNVTALTKERVSPPTPVTFGTLGGSAAPGVHHNLPYASPVPANFWGQTLQRFAPCPNAPAHPHLIPHPYQQPYLPPDQQQLNRDQVLEISQEQFGPGFPPFGRPVYRKSYAKVIGRCEFSKDLSRLSQIKRESAETSINRFKAERNKCKIRLPEAEFIRLAQNDLEFELQKKFHGTEFRDMFDIAMRVVRYEHMLKEESDWKTASKGTYYKDSNYTVVNVETEMISKIILARENSGFQTRRRGQVIDSEKSWGPFSNDESRAVERNRKKTSNWNKQKTQKGTLFVKCPSYCEDCRHNSITHKSLIKNVVVSYREPSGASEVPPEQPPLSKSQKCHRQKARQAVRRVAEEEEERETGNLHEESEKQEFEEKHAGKPRAQYPAKKKVR</sequence>
<evidence type="ECO:0000313" key="3">
    <source>
        <dbReference type="Proteomes" id="UP000585474"/>
    </source>
</evidence>
<feature type="compositionally biased region" description="Basic residues" evidence="1">
    <location>
        <begin position="369"/>
        <end position="380"/>
    </location>
</feature>
<dbReference type="Proteomes" id="UP000585474">
    <property type="component" value="Unassembled WGS sequence"/>
</dbReference>
<protein>
    <submittedName>
        <fullName evidence="2">Uncharacterized protein</fullName>
    </submittedName>
</protein>
<dbReference type="EMBL" id="BJWL01000015">
    <property type="protein sequence ID" value="GFZ01583.1"/>
    <property type="molecule type" value="Genomic_DNA"/>
</dbReference>
<dbReference type="AlphaFoldDB" id="A0A7J0FSD2"/>
<feature type="region of interest" description="Disordered" evidence="1">
    <location>
        <begin position="293"/>
        <end position="312"/>
    </location>
</feature>
<feature type="region of interest" description="Disordered" evidence="1">
    <location>
        <begin position="353"/>
        <end position="423"/>
    </location>
</feature>
<gene>
    <name evidence="2" type="ORF">Acr_15g0001920</name>
</gene>
<dbReference type="OrthoDB" id="1739094at2759"/>
<evidence type="ECO:0000313" key="2">
    <source>
        <dbReference type="EMBL" id="GFZ01583.1"/>
    </source>
</evidence>
<proteinExistence type="predicted"/>
<evidence type="ECO:0000256" key="1">
    <source>
        <dbReference type="SAM" id="MobiDB-lite"/>
    </source>
</evidence>
<keyword evidence="3" id="KW-1185">Reference proteome</keyword>
<organism evidence="2 3">
    <name type="scientific">Actinidia rufa</name>
    <dbReference type="NCBI Taxonomy" id="165716"/>
    <lineage>
        <taxon>Eukaryota</taxon>
        <taxon>Viridiplantae</taxon>
        <taxon>Streptophyta</taxon>
        <taxon>Embryophyta</taxon>
        <taxon>Tracheophyta</taxon>
        <taxon>Spermatophyta</taxon>
        <taxon>Magnoliopsida</taxon>
        <taxon>eudicotyledons</taxon>
        <taxon>Gunneridae</taxon>
        <taxon>Pentapetalae</taxon>
        <taxon>asterids</taxon>
        <taxon>Ericales</taxon>
        <taxon>Actinidiaceae</taxon>
        <taxon>Actinidia</taxon>
    </lineage>
</organism>
<feature type="compositionally biased region" description="Basic and acidic residues" evidence="1">
    <location>
        <begin position="391"/>
        <end position="409"/>
    </location>
</feature>